<evidence type="ECO:0000313" key="3">
    <source>
        <dbReference type="Proteomes" id="UP000593594"/>
    </source>
</evidence>
<keyword evidence="1" id="KW-0812">Transmembrane</keyword>
<dbReference type="EMBL" id="CP058214">
    <property type="protein sequence ID" value="QPC41631.1"/>
    <property type="molecule type" value="Genomic_DNA"/>
</dbReference>
<feature type="transmembrane region" description="Helical" evidence="1">
    <location>
        <begin position="6"/>
        <end position="26"/>
    </location>
</feature>
<keyword evidence="1" id="KW-0472">Membrane</keyword>
<sequence length="117" mass="12092">MSLDAMPVWLVILVAGAAVTYVWRMIGAMVVSRLDPEGGLLLWVRAVATALVAALVVRLVLMPSEILAAASLASRLAALAIGLALFFLFRRNTAVGVGAAVVSLIAIELVARAVAGP</sequence>
<protein>
    <submittedName>
        <fullName evidence="2">AzlD domain-containing protein</fullName>
    </submittedName>
</protein>
<reference evidence="2 3" key="1">
    <citation type="submission" date="2020-06" db="EMBL/GenBank/DDBJ databases">
        <title>Genome sequence of 2 isolates from Red Sea Mangroves.</title>
        <authorList>
            <person name="Sefrji F."/>
            <person name="Michoud G."/>
            <person name="Merlino G."/>
            <person name="Daffonchio D."/>
        </authorList>
    </citation>
    <scope>NUCLEOTIDE SEQUENCE [LARGE SCALE GENOMIC DNA]</scope>
    <source>
        <strain evidence="2 3">R1DC25</strain>
    </source>
</reference>
<dbReference type="KEGG" id="kmn:HW532_02155"/>
<proteinExistence type="predicted"/>
<gene>
    <name evidence="2" type="ORF">HW532_02155</name>
</gene>
<keyword evidence="1" id="KW-1133">Transmembrane helix</keyword>
<dbReference type="Proteomes" id="UP000593594">
    <property type="component" value="Chromosome"/>
</dbReference>
<feature type="transmembrane region" description="Helical" evidence="1">
    <location>
        <begin position="38"/>
        <end position="60"/>
    </location>
</feature>
<name>A0A7S8C1H4_9HYPH</name>
<dbReference type="Pfam" id="PF05437">
    <property type="entry name" value="AzlD"/>
    <property type="match status" value="1"/>
</dbReference>
<dbReference type="RefSeq" id="WP_213162851.1">
    <property type="nucleotide sequence ID" value="NZ_CP058214.1"/>
</dbReference>
<evidence type="ECO:0000313" key="2">
    <source>
        <dbReference type="EMBL" id="QPC41631.1"/>
    </source>
</evidence>
<keyword evidence="3" id="KW-1185">Reference proteome</keyword>
<feature type="transmembrane region" description="Helical" evidence="1">
    <location>
        <begin position="66"/>
        <end position="88"/>
    </location>
</feature>
<evidence type="ECO:0000256" key="1">
    <source>
        <dbReference type="SAM" id="Phobius"/>
    </source>
</evidence>
<accession>A0A7S8C1H4</accession>
<dbReference type="InterPro" id="IPR008407">
    <property type="entry name" value="Brnchd-chn_aa_trnsp_AzlD"/>
</dbReference>
<organism evidence="2 3">
    <name type="scientific">Kaustia mangrovi</name>
    <dbReference type="NCBI Taxonomy" id="2593653"/>
    <lineage>
        <taxon>Bacteria</taxon>
        <taxon>Pseudomonadati</taxon>
        <taxon>Pseudomonadota</taxon>
        <taxon>Alphaproteobacteria</taxon>
        <taxon>Hyphomicrobiales</taxon>
        <taxon>Parvibaculaceae</taxon>
        <taxon>Kaustia</taxon>
    </lineage>
</organism>
<feature type="transmembrane region" description="Helical" evidence="1">
    <location>
        <begin position="95"/>
        <end position="115"/>
    </location>
</feature>
<dbReference type="AlphaFoldDB" id="A0A7S8C1H4"/>